<dbReference type="Pfam" id="PF12796">
    <property type="entry name" value="Ank_2"/>
    <property type="match status" value="1"/>
</dbReference>
<sequence>MEIFSIIRNEKNEKKIIHYIEENNVNIDVTDEDNYNMLMMAISQELFELSKYLISNNINLNHQNYKGMSALHILAFYYNEEVLLAILNRDIDLSLVDDYGNNALWTTIMNDKGFGTRLKMIELLLKKGIDKNQLNNVDKSPLFIARTLNYPKIVELLEAG</sequence>
<dbReference type="SMART" id="SM00248">
    <property type="entry name" value="ANK"/>
    <property type="match status" value="3"/>
</dbReference>
<evidence type="ECO:0000313" key="3">
    <source>
        <dbReference type="EMBL" id="MDO5971996.1"/>
    </source>
</evidence>
<dbReference type="PANTHER" id="PTHR24198:SF165">
    <property type="entry name" value="ANKYRIN REPEAT-CONTAINING PROTEIN-RELATED"/>
    <property type="match status" value="1"/>
</dbReference>
<dbReference type="InterPro" id="IPR002110">
    <property type="entry name" value="Ankyrin_rpt"/>
</dbReference>
<dbReference type="InterPro" id="IPR036770">
    <property type="entry name" value="Ankyrin_rpt-contain_sf"/>
</dbReference>
<name>A0ABT8WG75_9FLAO</name>
<dbReference type="RefSeq" id="WP_303279713.1">
    <property type="nucleotide sequence ID" value="NZ_JAUOEK010000180.1"/>
</dbReference>
<comment type="caution">
    <text evidence="3">The sequence shown here is derived from an EMBL/GenBank/DDBJ whole genome shotgun (WGS) entry which is preliminary data.</text>
</comment>
<dbReference type="SUPFAM" id="SSF48403">
    <property type="entry name" value="Ankyrin repeat"/>
    <property type="match status" value="1"/>
</dbReference>
<keyword evidence="1" id="KW-0677">Repeat</keyword>
<evidence type="ECO:0000313" key="4">
    <source>
        <dbReference type="Proteomes" id="UP001176883"/>
    </source>
</evidence>
<organism evidence="3 4">
    <name type="scientific">Flavivirga aquimarina</name>
    <dbReference type="NCBI Taxonomy" id="2027862"/>
    <lineage>
        <taxon>Bacteria</taxon>
        <taxon>Pseudomonadati</taxon>
        <taxon>Bacteroidota</taxon>
        <taxon>Flavobacteriia</taxon>
        <taxon>Flavobacteriales</taxon>
        <taxon>Flavobacteriaceae</taxon>
        <taxon>Flavivirga</taxon>
    </lineage>
</organism>
<keyword evidence="2" id="KW-0040">ANK repeat</keyword>
<proteinExistence type="predicted"/>
<dbReference type="Gene3D" id="1.25.40.20">
    <property type="entry name" value="Ankyrin repeat-containing domain"/>
    <property type="match status" value="1"/>
</dbReference>
<dbReference type="Proteomes" id="UP001176883">
    <property type="component" value="Unassembled WGS sequence"/>
</dbReference>
<protein>
    <submittedName>
        <fullName evidence="3">Ankyrin repeat domain-containing protein</fullName>
    </submittedName>
</protein>
<dbReference type="EMBL" id="JAUOEK010000180">
    <property type="protein sequence ID" value="MDO5971996.1"/>
    <property type="molecule type" value="Genomic_DNA"/>
</dbReference>
<gene>
    <name evidence="3" type="ORF">Q4Q35_19515</name>
</gene>
<reference evidence="3" key="1">
    <citation type="submission" date="2023-07" db="EMBL/GenBank/DDBJ databases">
        <title>Two novel species in the genus Flavivirga.</title>
        <authorList>
            <person name="Kwon K."/>
        </authorList>
    </citation>
    <scope>NUCLEOTIDE SEQUENCE</scope>
    <source>
        <strain evidence="3">KCTC 52353</strain>
    </source>
</reference>
<evidence type="ECO:0000256" key="1">
    <source>
        <dbReference type="ARBA" id="ARBA00022737"/>
    </source>
</evidence>
<dbReference type="PANTHER" id="PTHR24198">
    <property type="entry name" value="ANKYRIN REPEAT AND PROTEIN KINASE DOMAIN-CONTAINING PROTEIN"/>
    <property type="match status" value="1"/>
</dbReference>
<accession>A0ABT8WG75</accession>
<keyword evidence="4" id="KW-1185">Reference proteome</keyword>
<evidence type="ECO:0000256" key="2">
    <source>
        <dbReference type="ARBA" id="ARBA00023043"/>
    </source>
</evidence>